<dbReference type="Proteomes" id="UP000246464">
    <property type="component" value="Chromosome 17"/>
</dbReference>
<evidence type="ECO:0000256" key="1">
    <source>
        <dbReference type="SAM" id="MobiDB-lite"/>
    </source>
</evidence>
<protein>
    <submittedName>
        <fullName evidence="2">Uncharacterized protein</fullName>
    </submittedName>
</protein>
<accession>A0A2U9CHF1</accession>
<sequence>MEETRLKMHKEIRRKGANQAWSIGGGVQTTLLWTGGEMRCVMMMMNVIGEYAPRVGVSDGRRRNNSRSELYEVLASAAEEERAVTRVDLEKGNSGSEGMVMDSDGVEEGNVEEQKRDFAERMETAVVHISGRGKNRKMAILKFRV</sequence>
<evidence type="ECO:0000313" key="2">
    <source>
        <dbReference type="EMBL" id="AWP16024.1"/>
    </source>
</evidence>
<name>A0A2U9CHF1_SCOMX</name>
<keyword evidence="3" id="KW-1185">Reference proteome</keyword>
<proteinExistence type="predicted"/>
<organism evidence="2 3">
    <name type="scientific">Scophthalmus maximus</name>
    <name type="common">Turbot</name>
    <name type="synonym">Psetta maxima</name>
    <dbReference type="NCBI Taxonomy" id="52904"/>
    <lineage>
        <taxon>Eukaryota</taxon>
        <taxon>Metazoa</taxon>
        <taxon>Chordata</taxon>
        <taxon>Craniata</taxon>
        <taxon>Vertebrata</taxon>
        <taxon>Euteleostomi</taxon>
        <taxon>Actinopterygii</taxon>
        <taxon>Neopterygii</taxon>
        <taxon>Teleostei</taxon>
        <taxon>Neoteleostei</taxon>
        <taxon>Acanthomorphata</taxon>
        <taxon>Carangaria</taxon>
        <taxon>Pleuronectiformes</taxon>
        <taxon>Pleuronectoidei</taxon>
        <taxon>Scophthalmidae</taxon>
        <taxon>Scophthalmus</taxon>
    </lineage>
</organism>
<feature type="region of interest" description="Disordered" evidence="1">
    <location>
        <begin position="89"/>
        <end position="108"/>
    </location>
</feature>
<reference evidence="2 3" key="1">
    <citation type="submission" date="2017-12" db="EMBL/GenBank/DDBJ databases">
        <title>Integrating genomic resources of turbot (Scophthalmus maximus) in depth evaluation of genetic and physical mapping variation across individuals.</title>
        <authorList>
            <person name="Martinez P."/>
        </authorList>
    </citation>
    <scope>NUCLEOTIDE SEQUENCE [LARGE SCALE GENOMIC DNA]</scope>
</reference>
<gene>
    <name evidence="2" type="ORF">SMAX5B_008994</name>
</gene>
<dbReference type="AlphaFoldDB" id="A0A2U9CHF1"/>
<evidence type="ECO:0000313" key="3">
    <source>
        <dbReference type="Proteomes" id="UP000246464"/>
    </source>
</evidence>
<dbReference type="EMBL" id="CP026259">
    <property type="protein sequence ID" value="AWP16024.1"/>
    <property type="molecule type" value="Genomic_DNA"/>
</dbReference>